<keyword evidence="11" id="KW-1133">Transmembrane helix</keyword>
<dbReference type="Pfam" id="PF17483">
    <property type="entry name" value="TbpB_C"/>
    <property type="match status" value="1"/>
</dbReference>
<evidence type="ECO:0000256" key="10">
    <source>
        <dbReference type="SAM" id="MobiDB-lite"/>
    </source>
</evidence>
<dbReference type="InterPro" id="IPR038197">
    <property type="entry name" value="TbpB_C-lobe_sf"/>
</dbReference>
<evidence type="ECO:0000313" key="15">
    <source>
        <dbReference type="EMBL" id="CCA44216.1"/>
    </source>
</evidence>
<evidence type="ECO:0000256" key="1">
    <source>
        <dbReference type="ARBA" id="ARBA00004241"/>
    </source>
</evidence>
<dbReference type="EMBL" id="FR845706">
    <property type="protein sequence ID" value="CCA44216.1"/>
    <property type="molecule type" value="Genomic_DNA"/>
</dbReference>
<evidence type="ECO:0000256" key="8">
    <source>
        <dbReference type="ARBA" id="ARBA00023288"/>
    </source>
</evidence>
<evidence type="ECO:0000256" key="7">
    <source>
        <dbReference type="ARBA" id="ARBA00023237"/>
    </source>
</evidence>
<dbReference type="InterPro" id="IPR038669">
    <property type="entry name" value="TbpB_N-lobe_sf"/>
</dbReference>
<keyword evidence="5 11" id="KW-0472">Membrane</keyword>
<comment type="subcellular location">
    <subcellularLocation>
        <location evidence="2">Cell outer membrane</location>
        <topology evidence="2">Lipid-anchor</topology>
    </subcellularLocation>
    <subcellularLocation>
        <location evidence="1">Cell surface</location>
    </subcellularLocation>
</comment>
<feature type="transmembrane region" description="Helical" evidence="11">
    <location>
        <begin position="52"/>
        <end position="70"/>
    </location>
</feature>
<evidence type="ECO:0000256" key="5">
    <source>
        <dbReference type="ARBA" id="ARBA00023136"/>
    </source>
</evidence>
<feature type="domain" description="Transferrin-binding protein B C-lobe handle" evidence="13">
    <location>
        <begin position="431"/>
        <end position="505"/>
    </location>
</feature>
<accession>I4E4F0</accession>
<dbReference type="InterPro" id="IPR011250">
    <property type="entry name" value="OMP/PagP_B-barrel"/>
</dbReference>
<dbReference type="InterPro" id="IPR035316">
    <property type="entry name" value="TbpB_C-lobe"/>
</dbReference>
<keyword evidence="7" id="KW-0998">Cell outer membrane</keyword>
<feature type="region of interest" description="Disordered" evidence="10">
    <location>
        <begin position="498"/>
        <end position="601"/>
    </location>
</feature>
<keyword evidence="11" id="KW-0812">Transmembrane</keyword>
<feature type="region of interest" description="Disordered" evidence="10">
    <location>
        <begin position="86"/>
        <end position="108"/>
    </location>
</feature>
<dbReference type="InterPro" id="IPR001677">
    <property type="entry name" value="TbpB_B_D"/>
</dbReference>
<protein>
    <recommendedName>
        <fullName evidence="9">Transferrin-binding protein B</fullName>
    </recommendedName>
</protein>
<dbReference type="Gene3D" id="2.40.160.90">
    <property type="match status" value="2"/>
</dbReference>
<dbReference type="InterPro" id="IPR035313">
    <property type="entry name" value="TbpB_N-lobe"/>
</dbReference>
<dbReference type="AlphaFoldDB" id="I4E4F0"/>
<dbReference type="GO" id="GO:0009279">
    <property type="term" value="C:cell outer membrane"/>
    <property type="evidence" value="ECO:0007669"/>
    <property type="project" value="UniProtKB-SubCell"/>
</dbReference>
<sequence length="767" mass="84662">MYLYCLRLVALSGFLLIHYKNGLILSVHINIMIIIINQIGGKVGMCKPNYGGIVLLPLLLASCIGGNFGVQPVVESTPTAYPVTFKSKDVPTPPPAGPSVETTPVNRPAVGAAMRLPRRNTAFHREDGTVIPDSKQAEEQLSFKEGDVLFLYGSKENKLQQLKSEIHKRDPDVEIRTSENENKKYDYKFVDAGYVYVKGKDEIKWTSDHKQFSNRLGYDGFVYYSGERPSQSLPSAGTVEYFGNWQYMTDVKRHRAGKAVGIDNLGYITFYGNDVGATSYAAKDVDEREKHPAKYTVDFDKKILKGELIKNQYVRDRNGPYNPLTIYDITATLDGNRFTGSAKVNTKLKTSHADKEHLFFHDDADQRLEGGFFGDNGEELAGRFISNDKSVFGVFAGKQKTETANASDTNPALPSGKHTKILDSLKISVDEATDSNARKFAISSMPDFGHPDKLLVEGREISLVKDTQTIDLADGRKMTVSACCDFLTYVKLGRIKTDRPASKPKAEDENSEDEIGESEENEEDLVAEEENTEDEVVEDEDREEDEVSEDGNSEDEEEIAEEDDDEAEEEEVEETEEESPVEESGGDSGSILPTPEAPKGRDIDLFLKGIRTAEADIPKTGTAHYTGTWEARIGVPDKKDDQLYGTTFIQKDSYANQGAKAQFTVDFGKKSISGTLTEKNDTHPAVYIEKGVIDGNGFHATARTRDNGIDLSGQGSTNPQRFEANNLLVTGGFYGPQAAELGGNIIDSDRKFGAVFGAKKDDKEATR</sequence>
<dbReference type="Gene3D" id="2.40.128.250">
    <property type="match status" value="1"/>
</dbReference>
<evidence type="ECO:0000259" key="12">
    <source>
        <dbReference type="Pfam" id="PF01298"/>
    </source>
</evidence>
<feature type="compositionally biased region" description="Acidic residues" evidence="10">
    <location>
        <begin position="509"/>
        <end position="585"/>
    </location>
</feature>
<gene>
    <name evidence="15" type="primary">lbpB</name>
    <name evidence="15" type="ORF">NMALPHA522_0675</name>
</gene>
<dbReference type="Gene3D" id="2.40.128.240">
    <property type="match status" value="1"/>
</dbReference>
<keyword evidence="8" id="KW-0449">Lipoprotein</keyword>
<evidence type="ECO:0000259" key="14">
    <source>
        <dbReference type="Pfam" id="PF17484"/>
    </source>
</evidence>
<keyword evidence="3" id="KW-0732">Signal</keyword>
<proteinExistence type="predicted"/>
<evidence type="ECO:0000256" key="6">
    <source>
        <dbReference type="ARBA" id="ARBA00023139"/>
    </source>
</evidence>
<name>I4E4F0_NEIME</name>
<evidence type="ECO:0000256" key="2">
    <source>
        <dbReference type="ARBA" id="ARBA00004459"/>
    </source>
</evidence>
<feature type="transmembrane region" description="Helical" evidence="11">
    <location>
        <begin position="22"/>
        <end position="40"/>
    </location>
</feature>
<evidence type="ECO:0000256" key="9">
    <source>
        <dbReference type="ARBA" id="ARBA00023628"/>
    </source>
</evidence>
<feature type="domain" description="Transferrin-binding protein B N-lobe handle" evidence="14">
    <location>
        <begin position="86"/>
        <end position="230"/>
    </location>
</feature>
<feature type="compositionally biased region" description="Basic and acidic residues" evidence="10">
    <location>
        <begin position="498"/>
        <end position="508"/>
    </location>
</feature>
<organism evidence="15">
    <name type="scientific">Neisseria meningitidis alpha522</name>
    <dbReference type="NCBI Taxonomy" id="996307"/>
    <lineage>
        <taxon>Bacteria</taxon>
        <taxon>Pseudomonadati</taxon>
        <taxon>Pseudomonadota</taxon>
        <taxon>Betaproteobacteria</taxon>
        <taxon>Neisseriales</taxon>
        <taxon>Neisseriaceae</taxon>
        <taxon>Neisseria</taxon>
    </lineage>
</organism>
<feature type="domain" description="Transferrin-binding protein B C-lobe/N-lobe beta-barrel" evidence="12">
    <location>
        <begin position="617"/>
        <end position="760"/>
    </location>
</feature>
<dbReference type="Pfam" id="PF01298">
    <property type="entry name" value="TbpB_B_D"/>
    <property type="match status" value="2"/>
</dbReference>
<dbReference type="SUPFAM" id="SSF56925">
    <property type="entry name" value="OMPA-like"/>
    <property type="match status" value="2"/>
</dbReference>
<evidence type="ECO:0000256" key="4">
    <source>
        <dbReference type="ARBA" id="ARBA00023026"/>
    </source>
</evidence>
<dbReference type="Pfam" id="PF17484">
    <property type="entry name" value="TbpB_A"/>
    <property type="match status" value="1"/>
</dbReference>
<evidence type="ECO:0000256" key="3">
    <source>
        <dbReference type="ARBA" id="ARBA00022729"/>
    </source>
</evidence>
<dbReference type="GO" id="GO:0009986">
    <property type="term" value="C:cell surface"/>
    <property type="evidence" value="ECO:0007669"/>
    <property type="project" value="UniProtKB-SubCell"/>
</dbReference>
<feature type="domain" description="Transferrin-binding protein B C-lobe/N-lobe beta-barrel" evidence="12">
    <location>
        <begin position="233"/>
        <end position="399"/>
    </location>
</feature>
<evidence type="ECO:0000259" key="13">
    <source>
        <dbReference type="Pfam" id="PF17483"/>
    </source>
</evidence>
<keyword evidence="4" id="KW-0843">Virulence</keyword>
<reference evidence="15" key="1">
    <citation type="submission" date="2011-03" db="EMBL/GenBank/DDBJ databases">
        <title>Draft genome of Neisseria meningitidis strain alpha522.</title>
        <authorList>
            <person name="Schoen C."/>
            <person name="Blom J."/>
        </authorList>
    </citation>
    <scope>NUCLEOTIDE SEQUENCE</scope>
    <source>
        <strain evidence="15">Alpha522</strain>
    </source>
</reference>
<evidence type="ECO:0000256" key="11">
    <source>
        <dbReference type="SAM" id="Phobius"/>
    </source>
</evidence>
<keyword evidence="6" id="KW-0564">Palmitate</keyword>